<dbReference type="PANTHER" id="PTHR22907:SF58">
    <property type="entry name" value="ZP DOMAIN-CONTAINING PROTEIN"/>
    <property type="match status" value="1"/>
</dbReference>
<dbReference type="EMBL" id="UYSL01019966">
    <property type="protein sequence ID" value="VDL71718.1"/>
    <property type="molecule type" value="Genomic_DNA"/>
</dbReference>
<sequence length="390" mass="42774">MFDSELPSTSLEGTSVPQCRYDVLSSINGPAIRVVNVGDPVVHKWSCDSGEFRVYTSLIPTKRQPLFESESSPPLTSPVVPICPTTEGFEVGWTVQGSIARPCGCVVESNLVPDVIYAVDLSSAHTTINAFRFADQIMVHFSCQITLCRKRDQGCEGISPPTCHPIEFPPIQAVYRQSSSSTNQPTVKVAIDDKCPDNAPPADYPTLVPAPSAPSPDQTTRDDKETYSSSQGAKEYGLEISNKEEEKFQEGSPRRVQGYRTETLSSVYDLPPGMALEPLPTPTPADVFFAANRRLRSKRNGVENITVEVEAKRILVLSSDESDHIDATTIERSEFVDTSQCGRVLVTQTLFLCAAALMQVTSVAVILVQRRIYHRNLRAAAMRPKSSNGY</sequence>
<reference evidence="5 6" key="2">
    <citation type="submission" date="2018-11" db="EMBL/GenBank/DDBJ databases">
        <authorList>
            <consortium name="Pathogen Informatics"/>
        </authorList>
    </citation>
    <scope>NUCLEOTIDE SEQUENCE [LARGE SCALE GENOMIC DNA]</scope>
</reference>
<proteinExistence type="predicted"/>
<evidence type="ECO:0000313" key="5">
    <source>
        <dbReference type="EMBL" id="VDL71718.1"/>
    </source>
</evidence>
<feature type="compositionally biased region" description="Basic and acidic residues" evidence="2">
    <location>
        <begin position="241"/>
        <end position="253"/>
    </location>
</feature>
<evidence type="ECO:0000256" key="2">
    <source>
        <dbReference type="SAM" id="MobiDB-lite"/>
    </source>
</evidence>
<evidence type="ECO:0000256" key="3">
    <source>
        <dbReference type="SAM" id="Phobius"/>
    </source>
</evidence>
<keyword evidence="3" id="KW-0812">Transmembrane</keyword>
<dbReference type="PANTHER" id="PTHR22907">
    <property type="entry name" value="GH04558P"/>
    <property type="match status" value="1"/>
</dbReference>
<feature type="transmembrane region" description="Helical" evidence="3">
    <location>
        <begin position="349"/>
        <end position="368"/>
    </location>
</feature>
<keyword evidence="6" id="KW-1185">Reference proteome</keyword>
<keyword evidence="3" id="KW-1133">Transmembrane helix</keyword>
<dbReference type="Proteomes" id="UP000271162">
    <property type="component" value="Unassembled WGS sequence"/>
</dbReference>
<reference evidence="7" key="1">
    <citation type="submission" date="2017-02" db="UniProtKB">
        <authorList>
            <consortium name="WormBaseParasite"/>
        </authorList>
    </citation>
    <scope>IDENTIFICATION</scope>
</reference>
<keyword evidence="1" id="KW-0732">Signal</keyword>
<accession>A0A0N4XYG9</accession>
<evidence type="ECO:0000313" key="6">
    <source>
        <dbReference type="Proteomes" id="UP000271162"/>
    </source>
</evidence>
<name>A0A0N4XYG9_NIPBR</name>
<dbReference type="AlphaFoldDB" id="A0A0N4XYG9"/>
<dbReference type="InterPro" id="IPR051962">
    <property type="entry name" value="Cuticlin"/>
</dbReference>
<dbReference type="PROSITE" id="PS51034">
    <property type="entry name" value="ZP_2"/>
    <property type="match status" value="1"/>
</dbReference>
<evidence type="ECO:0000313" key="7">
    <source>
        <dbReference type="WBParaSite" id="NBR_0000812801-mRNA-1"/>
    </source>
</evidence>
<evidence type="ECO:0000256" key="1">
    <source>
        <dbReference type="ARBA" id="ARBA00022729"/>
    </source>
</evidence>
<feature type="region of interest" description="Disordered" evidence="2">
    <location>
        <begin position="191"/>
        <end position="255"/>
    </location>
</feature>
<dbReference type="WBParaSite" id="NBR_0000812801-mRNA-1">
    <property type="protein sequence ID" value="NBR_0000812801-mRNA-1"/>
    <property type="gene ID" value="NBR_0000812801"/>
</dbReference>
<organism evidence="7">
    <name type="scientific">Nippostrongylus brasiliensis</name>
    <name type="common">Rat hookworm</name>
    <dbReference type="NCBI Taxonomy" id="27835"/>
    <lineage>
        <taxon>Eukaryota</taxon>
        <taxon>Metazoa</taxon>
        <taxon>Ecdysozoa</taxon>
        <taxon>Nematoda</taxon>
        <taxon>Chromadorea</taxon>
        <taxon>Rhabditida</taxon>
        <taxon>Rhabditina</taxon>
        <taxon>Rhabditomorpha</taxon>
        <taxon>Strongyloidea</taxon>
        <taxon>Heligmosomidae</taxon>
        <taxon>Nippostrongylus</taxon>
    </lineage>
</organism>
<protein>
    <submittedName>
        <fullName evidence="7">ZP domain-containing protein</fullName>
    </submittedName>
</protein>
<evidence type="ECO:0000259" key="4">
    <source>
        <dbReference type="PROSITE" id="PS51034"/>
    </source>
</evidence>
<dbReference type="OMA" id="SCQITTC"/>
<dbReference type="InterPro" id="IPR001507">
    <property type="entry name" value="ZP_dom"/>
</dbReference>
<gene>
    <name evidence="5" type="ORF">NBR_LOCUS8129</name>
</gene>
<feature type="domain" description="ZP" evidence="4">
    <location>
        <begin position="1"/>
        <end position="162"/>
    </location>
</feature>
<keyword evidence="3" id="KW-0472">Membrane</keyword>